<dbReference type="InterPro" id="IPR036457">
    <property type="entry name" value="PPM-type-like_dom_sf"/>
</dbReference>
<dbReference type="InterPro" id="IPR001932">
    <property type="entry name" value="PPM-type_phosphatase-like_dom"/>
</dbReference>
<dbReference type="Gene3D" id="3.60.40.10">
    <property type="entry name" value="PPM-type phosphatase domain"/>
    <property type="match status" value="1"/>
</dbReference>
<reference evidence="2 3" key="1">
    <citation type="submission" date="2018-04" db="EMBL/GenBank/DDBJ databases">
        <title>Novel actinobacteria from marine sediment.</title>
        <authorList>
            <person name="Ng Z.Y."/>
            <person name="Tan G.Y.A."/>
        </authorList>
    </citation>
    <scope>NUCLEOTIDE SEQUENCE [LARGE SCALE GENOMIC DNA]</scope>
    <source>
        <strain evidence="2 3">TPS81</strain>
    </source>
</reference>
<gene>
    <name evidence="2" type="ORF">DEF24_11290</name>
</gene>
<evidence type="ECO:0000313" key="2">
    <source>
        <dbReference type="EMBL" id="RCV59044.1"/>
    </source>
</evidence>
<evidence type="ECO:0000313" key="3">
    <source>
        <dbReference type="Proteomes" id="UP000253318"/>
    </source>
</evidence>
<keyword evidence="3" id="KW-1185">Reference proteome</keyword>
<dbReference type="OrthoDB" id="3190646at2"/>
<dbReference type="AlphaFoldDB" id="A0A368T6C5"/>
<dbReference type="Proteomes" id="UP000253318">
    <property type="component" value="Unassembled WGS sequence"/>
</dbReference>
<feature type="domain" description="PPM-type phosphatase" evidence="1">
    <location>
        <begin position="14"/>
        <end position="226"/>
    </location>
</feature>
<dbReference type="EMBL" id="QEIN01000073">
    <property type="protein sequence ID" value="RCV59044.1"/>
    <property type="molecule type" value="Genomic_DNA"/>
</dbReference>
<dbReference type="Pfam" id="PF13672">
    <property type="entry name" value="PP2C_2"/>
    <property type="match status" value="1"/>
</dbReference>
<protein>
    <recommendedName>
        <fullName evidence="1">PPM-type phosphatase domain-containing protein</fullName>
    </recommendedName>
</protein>
<proteinExistence type="predicted"/>
<organism evidence="2 3">
    <name type="scientific">Marinitenerispora sediminis</name>
    <dbReference type="NCBI Taxonomy" id="1931232"/>
    <lineage>
        <taxon>Bacteria</taxon>
        <taxon>Bacillati</taxon>
        <taxon>Actinomycetota</taxon>
        <taxon>Actinomycetes</taxon>
        <taxon>Streptosporangiales</taxon>
        <taxon>Nocardiopsidaceae</taxon>
        <taxon>Marinitenerispora</taxon>
    </lineage>
</organism>
<comment type="caution">
    <text evidence="2">The sequence shown here is derived from an EMBL/GenBank/DDBJ whole genome shotgun (WGS) entry which is preliminary data.</text>
</comment>
<sequence length="268" mass="27842">MRVSYASDQGVGADNEDHAAAGTNWAFVLDGATAPHGVDTGCRHGVRWLVGQLAGALTAELSADRPERGRPLADLLAAAIERTRAGHGASCDLANPDSPSSTAAVVRRTGAGFDYLLLADSTALFPAPDGGVTAVTDDRLDRLPGGRPYSPELVRAARNTPGGFWVAGTDPRAAHEAVTGSVPSTDGRFALMSDGCSRLVEYYGHGWQAVWDRLVESGPAALVAWVRAEERRHGVPRGKPHDDATALVGAFPRPGRPAPGAEPAAAEG</sequence>
<name>A0A368T6C5_9ACTN</name>
<dbReference type="RefSeq" id="WP_114398183.1">
    <property type="nucleotide sequence ID" value="NZ_QEIM01000062.1"/>
</dbReference>
<dbReference type="SUPFAM" id="SSF81606">
    <property type="entry name" value="PP2C-like"/>
    <property type="match status" value="1"/>
</dbReference>
<evidence type="ECO:0000259" key="1">
    <source>
        <dbReference type="Pfam" id="PF13672"/>
    </source>
</evidence>
<accession>A0A368T6C5</accession>